<comment type="caution">
    <text evidence="3">The sequence shown here is derived from an EMBL/GenBank/DDBJ whole genome shotgun (WGS) entry which is preliminary data.</text>
</comment>
<dbReference type="Proteomes" id="UP000058012">
    <property type="component" value="Unassembled WGS sequence"/>
</dbReference>
<proteinExistence type="inferred from homology"/>
<keyword evidence="4" id="KW-1185">Reference proteome</keyword>
<keyword evidence="3" id="KW-0238">DNA-binding</keyword>
<evidence type="ECO:0000313" key="4">
    <source>
        <dbReference type="Proteomes" id="UP000058012"/>
    </source>
</evidence>
<dbReference type="PANTHER" id="PTHR31423">
    <property type="entry name" value="YBAK DOMAIN-CONTAINING PROTEIN"/>
    <property type="match status" value="1"/>
</dbReference>
<dbReference type="SUPFAM" id="SSF55826">
    <property type="entry name" value="YbaK/ProRS associated domain"/>
    <property type="match status" value="1"/>
</dbReference>
<dbReference type="InterPro" id="IPR007214">
    <property type="entry name" value="YbaK/aa-tRNA-synth-assoc-dom"/>
</dbReference>
<dbReference type="PANTHER" id="PTHR31423:SF3">
    <property type="entry name" value="PROLYL-TRNA SYNTHETASE ASSOCIATED DOMAIN-CONTAINING PROTEIN 1-RELATED"/>
    <property type="match status" value="1"/>
</dbReference>
<dbReference type="FunFam" id="3.90.960.10:FF:000005">
    <property type="entry name" value="Putative prolyl-tRNA synthetase"/>
    <property type="match status" value="1"/>
</dbReference>
<evidence type="ECO:0000256" key="1">
    <source>
        <dbReference type="ARBA" id="ARBA00010201"/>
    </source>
</evidence>
<dbReference type="CDD" id="cd04335">
    <property type="entry name" value="PrdX_deacylase"/>
    <property type="match status" value="1"/>
</dbReference>
<dbReference type="InterPro" id="IPR040285">
    <property type="entry name" value="ProX/PRXD1"/>
</dbReference>
<dbReference type="GO" id="GO:0002161">
    <property type="term" value="F:aminoacyl-tRNA deacylase activity"/>
    <property type="evidence" value="ECO:0007669"/>
    <property type="project" value="InterPro"/>
</dbReference>
<sequence length="169" mass="17586">MSDAALKDALAALGIGWSILEHEAVYTVEESLAIHDALPGAHTKNLFLKDSGGQFWLVTVEHARRVDLKALAGAIGAKKLSFGKAEDMERLLGVTPGSVTPLAALNDTGGAVRVVLDADLAAAEAVHVHPLRNTATVGLPGADLVRALAAWGHEPLIATIPERTPVDPA</sequence>
<dbReference type="OrthoDB" id="5145315at2"/>
<name>A0A117UTV9_9SPHN</name>
<reference evidence="3 4" key="1">
    <citation type="submission" date="2015-10" db="EMBL/GenBank/DDBJ databases">
        <title>Draft genome sequence of Novosphingobium fuchskuhlense DSM 25065 isolated from a surface water sample of the southwest basin of Lake Grosse Fuchskuhle.</title>
        <authorList>
            <person name="Ruckert C."/>
            <person name="Winkler A."/>
            <person name="Glaeser J."/>
            <person name="Grossart H.-P."/>
            <person name="Kalinowski J."/>
            <person name="Glaeser S."/>
        </authorList>
    </citation>
    <scope>NUCLEOTIDE SEQUENCE [LARGE SCALE GENOMIC DNA]</scope>
    <source>
        <strain evidence="3 4">FNE08-7</strain>
    </source>
</reference>
<evidence type="ECO:0000313" key="3">
    <source>
        <dbReference type="EMBL" id="KUR70776.1"/>
    </source>
</evidence>
<dbReference type="STRING" id="1117702.AQZ52_13125"/>
<dbReference type="Gene3D" id="3.90.960.10">
    <property type="entry name" value="YbaK/aminoacyl-tRNA synthetase-associated domain"/>
    <property type="match status" value="1"/>
</dbReference>
<comment type="similarity">
    <text evidence="1">Belongs to the PRORSD1 family.</text>
</comment>
<organism evidence="3 4">
    <name type="scientific">Novosphingobium fuchskuhlense</name>
    <dbReference type="NCBI Taxonomy" id="1117702"/>
    <lineage>
        <taxon>Bacteria</taxon>
        <taxon>Pseudomonadati</taxon>
        <taxon>Pseudomonadota</taxon>
        <taxon>Alphaproteobacteria</taxon>
        <taxon>Sphingomonadales</taxon>
        <taxon>Sphingomonadaceae</taxon>
        <taxon>Novosphingobium</taxon>
    </lineage>
</organism>
<dbReference type="GO" id="GO:0003677">
    <property type="term" value="F:DNA binding"/>
    <property type="evidence" value="ECO:0007669"/>
    <property type="project" value="UniProtKB-KW"/>
</dbReference>
<dbReference type="InterPro" id="IPR036754">
    <property type="entry name" value="YbaK/aa-tRNA-synt-asso_dom_sf"/>
</dbReference>
<protein>
    <submittedName>
        <fullName evidence="3">DNA-binding protein</fullName>
    </submittedName>
</protein>
<dbReference type="AlphaFoldDB" id="A0A117UTV9"/>
<gene>
    <name evidence="3" type="ORF">AQZ52_13125</name>
</gene>
<dbReference type="RefSeq" id="WP_067911493.1">
    <property type="nucleotide sequence ID" value="NZ_KQ954245.1"/>
</dbReference>
<dbReference type="Pfam" id="PF04073">
    <property type="entry name" value="tRNA_edit"/>
    <property type="match status" value="1"/>
</dbReference>
<evidence type="ECO:0000259" key="2">
    <source>
        <dbReference type="Pfam" id="PF04073"/>
    </source>
</evidence>
<feature type="domain" description="YbaK/aminoacyl-tRNA synthetase-associated" evidence="2">
    <location>
        <begin position="22"/>
        <end position="146"/>
    </location>
</feature>
<dbReference type="EMBL" id="LLZS01000008">
    <property type="protein sequence ID" value="KUR70776.1"/>
    <property type="molecule type" value="Genomic_DNA"/>
</dbReference>
<accession>A0A117UTV9</accession>